<dbReference type="Pfam" id="PF00248">
    <property type="entry name" value="Aldo_ket_red"/>
    <property type="match status" value="1"/>
</dbReference>
<dbReference type="InterPro" id="IPR036812">
    <property type="entry name" value="NAD(P)_OxRdtase_dom_sf"/>
</dbReference>
<name>A0A7S4UZJ0_9EUKA</name>
<dbReference type="InterPro" id="IPR050523">
    <property type="entry name" value="AKR_Detox_Biosynth"/>
</dbReference>
<evidence type="ECO:0000256" key="1">
    <source>
        <dbReference type="ARBA" id="ARBA00023002"/>
    </source>
</evidence>
<dbReference type="PANTHER" id="PTHR43364:SF4">
    <property type="entry name" value="NAD(P)-LINKED OXIDOREDUCTASE SUPERFAMILY PROTEIN"/>
    <property type="match status" value="1"/>
</dbReference>
<dbReference type="CDD" id="cd19075">
    <property type="entry name" value="AKR_AKR7A1-5"/>
    <property type="match status" value="1"/>
</dbReference>
<dbReference type="PANTHER" id="PTHR43364">
    <property type="entry name" value="NADH-SPECIFIC METHYLGLYOXAL REDUCTASE-RELATED"/>
    <property type="match status" value="1"/>
</dbReference>
<dbReference type="AlphaFoldDB" id="A0A7S4UZJ0"/>
<organism evidence="3">
    <name type="scientific">Paramoeba aestuarina</name>
    <dbReference type="NCBI Taxonomy" id="180227"/>
    <lineage>
        <taxon>Eukaryota</taxon>
        <taxon>Amoebozoa</taxon>
        <taxon>Discosea</taxon>
        <taxon>Flabellinia</taxon>
        <taxon>Dactylopodida</taxon>
        <taxon>Paramoebidae</taxon>
        <taxon>Paramoeba</taxon>
    </lineage>
</organism>
<accession>A0A7S4UZJ0</accession>
<dbReference type="GO" id="GO:0016491">
    <property type="term" value="F:oxidoreductase activity"/>
    <property type="evidence" value="ECO:0007669"/>
    <property type="project" value="UniProtKB-KW"/>
</dbReference>
<evidence type="ECO:0000259" key="2">
    <source>
        <dbReference type="Pfam" id="PF00248"/>
    </source>
</evidence>
<gene>
    <name evidence="3" type="ORF">NAES01612_LOCUS25215</name>
</gene>
<dbReference type="SUPFAM" id="SSF51430">
    <property type="entry name" value="NAD(P)-linked oxidoreductase"/>
    <property type="match status" value="1"/>
</dbReference>
<feature type="domain" description="NADP-dependent oxidoreductase" evidence="2">
    <location>
        <begin position="9"/>
        <end position="319"/>
    </location>
</feature>
<proteinExistence type="predicted"/>
<keyword evidence="1" id="KW-0560">Oxidoreductase</keyword>
<dbReference type="InterPro" id="IPR023210">
    <property type="entry name" value="NADP_OxRdtase_dom"/>
</dbReference>
<reference evidence="3" key="1">
    <citation type="submission" date="2021-01" db="EMBL/GenBank/DDBJ databases">
        <authorList>
            <person name="Corre E."/>
            <person name="Pelletier E."/>
            <person name="Niang G."/>
            <person name="Scheremetjew M."/>
            <person name="Finn R."/>
            <person name="Kale V."/>
            <person name="Holt S."/>
            <person name="Cochrane G."/>
            <person name="Meng A."/>
            <person name="Brown T."/>
            <person name="Cohen L."/>
        </authorList>
    </citation>
    <scope>NUCLEOTIDE SEQUENCE</scope>
    <source>
        <strain evidence="3">SoJaBio B1-5/56/2</strain>
    </source>
</reference>
<evidence type="ECO:0000313" key="3">
    <source>
        <dbReference type="EMBL" id="CAE2338576.1"/>
    </source>
</evidence>
<dbReference type="Gene3D" id="3.20.20.100">
    <property type="entry name" value="NADP-dependent oxidoreductase domain"/>
    <property type="match status" value="1"/>
</dbReference>
<sequence length="348" mass="37995">MAANKSISIVLGTMTFGWSKSSCSIDAKIAQEMMEAFAASGHKIIDTALIYMDEPGISERMIATAIKNSPTLQQSSFEIHTKAHPADKCDPLGLSQQGLENQANKCLANLECSSLPLLYLHSPDPKHQLKDTLEGCNNLFKQGKIGAFGLSNYTTEEVAEAHKLCSENGWLLPSVYQGSYNAINRAVEKELLPTLKELNIAFYAYNPLAAGLLSGKYTNQKKEEVPTEGRFGNNENYQQRYWKDDTLEAMNSVAEVAKKHNLSVLEVAFSWLLNHSKLSAERGDAVILGVSSMNQLQQNLKATNAPAPLPEDVLAELEKGWKLCEDDAFSFSRGKSGGGGDAMVGISK</sequence>
<protein>
    <recommendedName>
        <fullName evidence="2">NADP-dependent oxidoreductase domain-containing protein</fullName>
    </recommendedName>
</protein>
<dbReference type="EMBL" id="HBKR01038632">
    <property type="protein sequence ID" value="CAE2338576.1"/>
    <property type="molecule type" value="Transcribed_RNA"/>
</dbReference>